<evidence type="ECO:0000313" key="2">
    <source>
        <dbReference type="EMBL" id="SCZ65780.1"/>
    </source>
</evidence>
<dbReference type="Proteomes" id="UP000199648">
    <property type="component" value="Unassembled WGS sequence"/>
</dbReference>
<protein>
    <recommendedName>
        <fullName evidence="4">Curli production assembly/transport component CsgG</fullName>
    </recommendedName>
</protein>
<feature type="signal peptide" evidence="1">
    <location>
        <begin position="1"/>
        <end position="23"/>
    </location>
</feature>
<keyword evidence="1" id="KW-0732">Signal</keyword>
<accession>A0A1G5QW52</accession>
<feature type="chain" id="PRO_5011591194" description="Curli production assembly/transport component CsgG" evidence="1">
    <location>
        <begin position="24"/>
        <end position="271"/>
    </location>
</feature>
<evidence type="ECO:0008006" key="4">
    <source>
        <dbReference type="Google" id="ProtNLM"/>
    </source>
</evidence>
<evidence type="ECO:0000256" key="1">
    <source>
        <dbReference type="SAM" id="SignalP"/>
    </source>
</evidence>
<gene>
    <name evidence="2" type="ORF">SAMN03097708_02878</name>
</gene>
<dbReference type="EMBL" id="FMWD01000010">
    <property type="protein sequence ID" value="SCZ65780.1"/>
    <property type="molecule type" value="Genomic_DNA"/>
</dbReference>
<proteinExistence type="predicted"/>
<evidence type="ECO:0000313" key="3">
    <source>
        <dbReference type="Proteomes" id="UP000199648"/>
    </source>
</evidence>
<reference evidence="2 3" key="1">
    <citation type="submission" date="2016-10" db="EMBL/GenBank/DDBJ databases">
        <authorList>
            <person name="de Groot N.N."/>
        </authorList>
    </citation>
    <scope>NUCLEOTIDE SEQUENCE [LARGE SCALE GENOMIC DNA]</scope>
    <source>
        <strain evidence="2 3">HLD2</strain>
    </source>
</reference>
<dbReference type="RefSeq" id="WP_139181520.1">
    <property type="nucleotide sequence ID" value="NZ_FMWD01000010.1"/>
</dbReference>
<sequence length="271" mass="29227">MKISRISSLFLAAVLAVTLSACAPMAITGSADVETTAFGPKKRFAVVSVSSLKTFSGEKGITQLFKSTDEIPGADTKPLLEAVKPKVIASLHADRNFVLVPEKNVLHSKAYQQIKEDERKLKMLFMSDEINVADNYKYLSEPKKYAQLATALNVDGVIGVSMGFSISSGKSGLSINGLSLGRKAYSPQATVTAIAYDRQGKVIWKDSTLKRAEPGDKKAIFLLDFSDVTDTNFTKLHPKAIEMGGNAIEILVSRLDDTLSGKGTSSIQSMK</sequence>
<dbReference type="PROSITE" id="PS51257">
    <property type="entry name" value="PROKAR_LIPOPROTEIN"/>
    <property type="match status" value="1"/>
</dbReference>
<keyword evidence="3" id="KW-1185">Reference proteome</keyword>
<name>A0A1G5QW52_9GAMM</name>
<dbReference type="AlphaFoldDB" id="A0A1G5QW52"/>
<organism evidence="2 3">
    <name type="scientific">Thiohalomonas denitrificans</name>
    <dbReference type="NCBI Taxonomy" id="415747"/>
    <lineage>
        <taxon>Bacteria</taxon>
        <taxon>Pseudomonadati</taxon>
        <taxon>Pseudomonadota</taxon>
        <taxon>Gammaproteobacteria</taxon>
        <taxon>Thiohalomonadales</taxon>
        <taxon>Thiohalomonadaceae</taxon>
        <taxon>Thiohalomonas</taxon>
    </lineage>
</organism>